<accession>A0A0V0S407</accession>
<reference evidence="2 3" key="1">
    <citation type="submission" date="2015-01" db="EMBL/GenBank/DDBJ databases">
        <title>Evolution of Trichinella species and genotypes.</title>
        <authorList>
            <person name="Korhonen P.K."/>
            <person name="Edoardo P."/>
            <person name="Giuseppe L.R."/>
            <person name="Gasser R.B."/>
        </authorList>
    </citation>
    <scope>NUCLEOTIDE SEQUENCE [LARGE SCALE GENOMIC DNA]</scope>
    <source>
        <strain evidence="2">ISS37</strain>
    </source>
</reference>
<dbReference type="Proteomes" id="UP000054630">
    <property type="component" value="Unassembled WGS sequence"/>
</dbReference>
<evidence type="ECO:0000313" key="2">
    <source>
        <dbReference type="EMBL" id="KRX21417.1"/>
    </source>
</evidence>
<proteinExistence type="predicted"/>
<evidence type="ECO:0000313" key="3">
    <source>
        <dbReference type="Proteomes" id="UP000054630"/>
    </source>
</evidence>
<sequence>MYFDVNTEYKKLITNSPNELALLVTNNSKEQAITAQSRNIEKGKKAINKAYYKTITWRQHQICSGARYIKASKKCSNELEQLVKPEFVSADFFVHPIMPTFQVAVTSSILLFFLFHFLSGIEIAHERQVTVLTLFRYFRCSGYALAGFGSVAGDNLAGGGPSCHNGSIRVQSWRVVASFVPAALLSWPGCPSLLSWRRSAGPPLSSLASRCRRAAAISPGSRLPPGLSCWPASELRRGSAAPAAGSPDKLLTT</sequence>
<evidence type="ECO:0000256" key="1">
    <source>
        <dbReference type="SAM" id="Phobius"/>
    </source>
</evidence>
<dbReference type="AlphaFoldDB" id="A0A0V0S407"/>
<keyword evidence="3" id="KW-1185">Reference proteome</keyword>
<organism evidence="2 3">
    <name type="scientific">Trichinella nelsoni</name>
    <dbReference type="NCBI Taxonomy" id="6336"/>
    <lineage>
        <taxon>Eukaryota</taxon>
        <taxon>Metazoa</taxon>
        <taxon>Ecdysozoa</taxon>
        <taxon>Nematoda</taxon>
        <taxon>Enoplea</taxon>
        <taxon>Dorylaimia</taxon>
        <taxon>Trichinellida</taxon>
        <taxon>Trichinellidae</taxon>
        <taxon>Trichinella</taxon>
    </lineage>
</organism>
<comment type="caution">
    <text evidence="2">The sequence shown here is derived from an EMBL/GenBank/DDBJ whole genome shotgun (WGS) entry which is preliminary data.</text>
</comment>
<name>A0A0V0S407_9BILA</name>
<dbReference type="EMBL" id="JYDL01000039">
    <property type="protein sequence ID" value="KRX21417.1"/>
    <property type="molecule type" value="Genomic_DNA"/>
</dbReference>
<keyword evidence="1" id="KW-0812">Transmembrane</keyword>
<feature type="transmembrane region" description="Helical" evidence="1">
    <location>
        <begin position="97"/>
        <end position="118"/>
    </location>
</feature>
<protein>
    <submittedName>
        <fullName evidence="2">Uncharacterized protein</fullName>
    </submittedName>
</protein>
<gene>
    <name evidence="2" type="ORF">T07_7409</name>
</gene>
<keyword evidence="1" id="KW-1133">Transmembrane helix</keyword>
<keyword evidence="1" id="KW-0472">Membrane</keyword>